<organism evidence="2 3">
    <name type="scientific">Cohnella ginsengisoli</name>
    <dbReference type="NCBI Taxonomy" id="425004"/>
    <lineage>
        <taxon>Bacteria</taxon>
        <taxon>Bacillati</taxon>
        <taxon>Bacillota</taxon>
        <taxon>Bacilli</taxon>
        <taxon>Bacillales</taxon>
        <taxon>Paenibacillaceae</taxon>
        <taxon>Cohnella</taxon>
    </lineage>
</organism>
<evidence type="ECO:0000256" key="1">
    <source>
        <dbReference type="SAM" id="Phobius"/>
    </source>
</evidence>
<dbReference type="AlphaFoldDB" id="A0A9X4KLF5"/>
<dbReference type="EMBL" id="JAPDHZ010000006">
    <property type="protein sequence ID" value="MDG0794218.1"/>
    <property type="molecule type" value="Genomic_DNA"/>
</dbReference>
<feature type="transmembrane region" description="Helical" evidence="1">
    <location>
        <begin position="77"/>
        <end position="98"/>
    </location>
</feature>
<evidence type="ECO:0000313" key="3">
    <source>
        <dbReference type="Proteomes" id="UP001153387"/>
    </source>
</evidence>
<gene>
    <name evidence="2" type="ORF">OMP38_27810</name>
</gene>
<reference evidence="2 3" key="1">
    <citation type="submission" date="2022-10" db="EMBL/GenBank/DDBJ databases">
        <title>Comparative genomic analysis of Cohnella hashimotonis sp. nov., isolated from the International Space Station.</title>
        <authorList>
            <person name="Simpson A."/>
            <person name="Venkateswaran K."/>
        </authorList>
    </citation>
    <scope>NUCLEOTIDE SEQUENCE [LARGE SCALE GENOMIC DNA]</scope>
    <source>
        <strain evidence="2 3">DSM 18997</strain>
    </source>
</reference>
<dbReference type="Proteomes" id="UP001153387">
    <property type="component" value="Unassembled WGS sequence"/>
</dbReference>
<accession>A0A9X4KLF5</accession>
<proteinExistence type="predicted"/>
<evidence type="ECO:0000313" key="2">
    <source>
        <dbReference type="EMBL" id="MDG0794218.1"/>
    </source>
</evidence>
<sequence>MVYVTISIVVGALISLAYLVNVWISFRQVSRDRQSEQRGRASEAAVAEDEAWFSWKAFVSIVASSAILYSIGKWAFLWNYVPFIAIGSAVAVIAAFTFERRKRI</sequence>
<protein>
    <submittedName>
        <fullName evidence="2">Uncharacterized protein</fullName>
    </submittedName>
</protein>
<dbReference type="RefSeq" id="WP_277567978.1">
    <property type="nucleotide sequence ID" value="NZ_JAPDHZ010000006.1"/>
</dbReference>
<keyword evidence="1" id="KW-1133">Transmembrane helix</keyword>
<comment type="caution">
    <text evidence="2">The sequence shown here is derived from an EMBL/GenBank/DDBJ whole genome shotgun (WGS) entry which is preliminary data.</text>
</comment>
<keyword evidence="1" id="KW-0472">Membrane</keyword>
<feature type="transmembrane region" description="Helical" evidence="1">
    <location>
        <begin position="51"/>
        <end position="71"/>
    </location>
</feature>
<keyword evidence="3" id="KW-1185">Reference proteome</keyword>
<feature type="transmembrane region" description="Helical" evidence="1">
    <location>
        <begin position="6"/>
        <end position="30"/>
    </location>
</feature>
<keyword evidence="1" id="KW-0812">Transmembrane</keyword>
<name>A0A9X4KLF5_9BACL</name>